<feature type="chain" id="PRO_5005533403" description="DUF3889 domain-containing protein" evidence="1">
    <location>
        <begin position="20"/>
        <end position="98"/>
    </location>
</feature>
<dbReference type="Gene3D" id="3.10.450.390">
    <property type="entry name" value="Protein of unknown function DUF3889"/>
    <property type="match status" value="1"/>
</dbReference>
<reference evidence="3" key="1">
    <citation type="submission" date="2015-07" db="EMBL/GenBank/DDBJ databases">
        <title>Genome sequencing project for genomic taxonomy and phylogenomics of Bacillus-like bacteria.</title>
        <authorList>
            <person name="Liu B."/>
            <person name="Wang J."/>
            <person name="Zhu Y."/>
            <person name="Liu G."/>
            <person name="Chen Q."/>
            <person name="Chen Z."/>
            <person name="Lan J."/>
            <person name="Che J."/>
            <person name="Ge C."/>
            <person name="Shi H."/>
            <person name="Pan Z."/>
            <person name="Liu X."/>
        </authorList>
    </citation>
    <scope>NUCLEOTIDE SEQUENCE [LARGE SCALE GENOMIC DNA]</scope>
    <source>
        <strain evidence="3">DSM 9887</strain>
    </source>
</reference>
<dbReference type="Proteomes" id="UP000036834">
    <property type="component" value="Unassembled WGS sequence"/>
</dbReference>
<gene>
    <name evidence="2" type="ORF">ADS79_30965</name>
</gene>
<evidence type="ECO:0000313" key="3">
    <source>
        <dbReference type="Proteomes" id="UP000036834"/>
    </source>
</evidence>
<evidence type="ECO:0008006" key="4">
    <source>
        <dbReference type="Google" id="ProtNLM"/>
    </source>
</evidence>
<comment type="caution">
    <text evidence="2">The sequence shown here is derived from an EMBL/GenBank/DDBJ whole genome shotgun (WGS) entry which is preliminary data.</text>
</comment>
<feature type="signal peptide" evidence="1">
    <location>
        <begin position="1"/>
        <end position="19"/>
    </location>
</feature>
<dbReference type="STRING" id="54915.ADS79_30965"/>
<proteinExistence type="predicted"/>
<organism evidence="2 3">
    <name type="scientific">Brevibacillus reuszeri</name>
    <dbReference type="NCBI Taxonomy" id="54915"/>
    <lineage>
        <taxon>Bacteria</taxon>
        <taxon>Bacillati</taxon>
        <taxon>Bacillota</taxon>
        <taxon>Bacilli</taxon>
        <taxon>Bacillales</taxon>
        <taxon>Paenibacillaceae</taxon>
        <taxon>Brevibacillus</taxon>
    </lineage>
</organism>
<keyword evidence="1" id="KW-0732">Signal</keyword>
<name>A0A0K9YK54_9BACL</name>
<dbReference type="PATRIC" id="fig|54915.3.peg.5889"/>
<accession>A0A0K9YK54</accession>
<dbReference type="Pfam" id="PF13028">
    <property type="entry name" value="DUF3889"/>
    <property type="match status" value="1"/>
</dbReference>
<dbReference type="AlphaFoldDB" id="A0A0K9YK54"/>
<sequence>MTVLLTFLIALTFVSPAYAEPPYAKWGRMAMQQTKQHYPQAQIVDYLHVGRIKKTPTTSEETFKLLLQEGNRKRALFVHIEFDNNTEKVVRITFDERA</sequence>
<dbReference type="InterPro" id="IPR024987">
    <property type="entry name" value="DUF3889"/>
</dbReference>
<evidence type="ECO:0000313" key="2">
    <source>
        <dbReference type="EMBL" id="KNB69051.1"/>
    </source>
</evidence>
<dbReference type="EMBL" id="LGIQ01000016">
    <property type="protein sequence ID" value="KNB69051.1"/>
    <property type="molecule type" value="Genomic_DNA"/>
</dbReference>
<evidence type="ECO:0000256" key="1">
    <source>
        <dbReference type="SAM" id="SignalP"/>
    </source>
</evidence>
<protein>
    <recommendedName>
        <fullName evidence="4">DUF3889 domain-containing protein</fullName>
    </recommendedName>
</protein>